<evidence type="ECO:0000256" key="9">
    <source>
        <dbReference type="ARBA" id="ARBA00030264"/>
    </source>
</evidence>
<evidence type="ECO:0000256" key="8">
    <source>
        <dbReference type="ARBA" id="ARBA00025475"/>
    </source>
</evidence>
<gene>
    <name evidence="12" type="primary">hisF</name>
    <name evidence="12" type="ORF">FHK87_09910</name>
</gene>
<dbReference type="PANTHER" id="PTHR21235">
    <property type="entry name" value="IMIDAZOLE GLYCEROL PHOSPHATE SYNTHASE SUBUNIT HISF/H IGP SYNTHASE SUBUNIT HISF/H"/>
    <property type="match status" value="1"/>
</dbReference>
<dbReference type="EMBL" id="VFWZ01000002">
    <property type="protein sequence ID" value="TPN87879.1"/>
    <property type="molecule type" value="Genomic_DNA"/>
</dbReference>
<evidence type="ECO:0000256" key="11">
    <source>
        <dbReference type="RuleBase" id="RU003657"/>
    </source>
</evidence>
<dbReference type="InterPro" id="IPR013785">
    <property type="entry name" value="Aldolase_TIM"/>
</dbReference>
<comment type="caution">
    <text evidence="12">The sequence shown here is derived from an EMBL/GenBank/DDBJ whole genome shotgun (WGS) entry which is preliminary data.</text>
</comment>
<dbReference type="InterPro" id="IPR004651">
    <property type="entry name" value="HisF"/>
</dbReference>
<dbReference type="AlphaFoldDB" id="A0A504JM94"/>
<dbReference type="RefSeq" id="WP_140592518.1">
    <property type="nucleotide sequence ID" value="NZ_VFWZ01000002.1"/>
</dbReference>
<evidence type="ECO:0000313" key="12">
    <source>
        <dbReference type="EMBL" id="TPN87879.1"/>
    </source>
</evidence>
<organism evidence="12 13">
    <name type="scientific">Aquimarina algicola</name>
    <dbReference type="NCBI Taxonomy" id="2589995"/>
    <lineage>
        <taxon>Bacteria</taxon>
        <taxon>Pseudomonadati</taxon>
        <taxon>Bacteroidota</taxon>
        <taxon>Flavobacteriia</taxon>
        <taxon>Flavobacteriales</taxon>
        <taxon>Flavobacteriaceae</taxon>
        <taxon>Aquimarina</taxon>
    </lineage>
</organism>
<dbReference type="InterPro" id="IPR050064">
    <property type="entry name" value="IGPS_HisA/HisF"/>
</dbReference>
<evidence type="ECO:0000256" key="5">
    <source>
        <dbReference type="ARBA" id="ARBA00022605"/>
    </source>
</evidence>
<comment type="function">
    <text evidence="8">IGPS catalyzes the conversion of PRFAR and glutamine to IGP, AICAR and glutamate. The HisF subunit catalyzes the cyclization activity that produces IGP and AICAR from PRFAR using the ammonia provided by the HisH subunit.</text>
</comment>
<comment type="catalytic activity">
    <reaction evidence="10">
        <text>5-[(5-phospho-1-deoxy-D-ribulos-1-ylimino)methylamino]-1-(5-phospho-beta-D-ribosyl)imidazole-4-carboxamide + L-glutamine = D-erythro-1-(imidazol-4-yl)glycerol 3-phosphate + 5-amino-1-(5-phospho-beta-D-ribosyl)imidazole-4-carboxamide + L-glutamate + H(+)</text>
        <dbReference type="Rhea" id="RHEA:24793"/>
        <dbReference type="ChEBI" id="CHEBI:15378"/>
        <dbReference type="ChEBI" id="CHEBI:29985"/>
        <dbReference type="ChEBI" id="CHEBI:58278"/>
        <dbReference type="ChEBI" id="CHEBI:58359"/>
        <dbReference type="ChEBI" id="CHEBI:58475"/>
        <dbReference type="ChEBI" id="CHEBI:58525"/>
        <dbReference type="EC" id="4.3.2.10"/>
    </reaction>
</comment>
<evidence type="ECO:0000313" key="13">
    <source>
        <dbReference type="Proteomes" id="UP000315540"/>
    </source>
</evidence>
<comment type="similarity">
    <text evidence="2 11">Belongs to the HisA/HisF family.</text>
</comment>
<dbReference type="UniPathway" id="UPA00031">
    <property type="reaction ID" value="UER00010"/>
</dbReference>
<dbReference type="EC" id="4.3.2.10" evidence="4"/>
<proteinExistence type="inferred from homology"/>
<dbReference type="Gene3D" id="3.20.20.70">
    <property type="entry name" value="Aldolase class I"/>
    <property type="match status" value="1"/>
</dbReference>
<evidence type="ECO:0000256" key="7">
    <source>
        <dbReference type="ARBA" id="ARBA00023239"/>
    </source>
</evidence>
<accession>A0A504JM94</accession>
<dbReference type="SUPFAM" id="SSF51366">
    <property type="entry name" value="Ribulose-phoshate binding barrel"/>
    <property type="match status" value="1"/>
</dbReference>
<evidence type="ECO:0000256" key="1">
    <source>
        <dbReference type="ARBA" id="ARBA00005091"/>
    </source>
</evidence>
<reference evidence="12 13" key="1">
    <citation type="submission" date="2019-06" db="EMBL/GenBank/DDBJ databases">
        <authorList>
            <person name="Meng X."/>
        </authorList>
    </citation>
    <scope>NUCLEOTIDE SEQUENCE [LARGE SCALE GENOMIC DNA]</scope>
    <source>
        <strain evidence="12 13">M625</strain>
    </source>
</reference>
<protein>
    <recommendedName>
        <fullName evidence="4">imidazole glycerol-phosphate synthase</fullName>
        <ecNumber evidence="4">4.3.2.10</ecNumber>
    </recommendedName>
    <alternativeName>
        <fullName evidence="9">IGP synthase cyclase subunit</fullName>
    </alternativeName>
</protein>
<keyword evidence="5 11" id="KW-0028">Amino-acid biosynthesis</keyword>
<evidence type="ECO:0000256" key="10">
    <source>
        <dbReference type="ARBA" id="ARBA00047838"/>
    </source>
</evidence>
<dbReference type="PANTHER" id="PTHR21235:SF2">
    <property type="entry name" value="IMIDAZOLE GLYCEROL PHOSPHATE SYNTHASE HISHF"/>
    <property type="match status" value="1"/>
</dbReference>
<keyword evidence="7 12" id="KW-0456">Lyase</keyword>
<dbReference type="GO" id="GO:0016829">
    <property type="term" value="F:lyase activity"/>
    <property type="evidence" value="ECO:0007669"/>
    <property type="project" value="UniProtKB-KW"/>
</dbReference>
<dbReference type="CDD" id="cd04731">
    <property type="entry name" value="HisF"/>
    <property type="match status" value="1"/>
</dbReference>
<evidence type="ECO:0000256" key="2">
    <source>
        <dbReference type="ARBA" id="ARBA00009667"/>
    </source>
</evidence>
<comment type="subunit">
    <text evidence="3">Heterodimer of HisH and HisF.</text>
</comment>
<evidence type="ECO:0000256" key="4">
    <source>
        <dbReference type="ARBA" id="ARBA00012809"/>
    </source>
</evidence>
<keyword evidence="6 11" id="KW-0368">Histidine biosynthesis</keyword>
<keyword evidence="13" id="KW-1185">Reference proteome</keyword>
<evidence type="ECO:0000256" key="3">
    <source>
        <dbReference type="ARBA" id="ARBA00011152"/>
    </source>
</evidence>
<evidence type="ECO:0000256" key="6">
    <source>
        <dbReference type="ARBA" id="ARBA00023102"/>
    </source>
</evidence>
<dbReference type="Proteomes" id="UP000315540">
    <property type="component" value="Unassembled WGS sequence"/>
</dbReference>
<name>A0A504JM94_9FLAO</name>
<dbReference type="InterPro" id="IPR006062">
    <property type="entry name" value="His_biosynth"/>
</dbReference>
<dbReference type="Pfam" id="PF00977">
    <property type="entry name" value="His_biosynth"/>
    <property type="match status" value="1"/>
</dbReference>
<dbReference type="GO" id="GO:0000105">
    <property type="term" value="P:L-histidine biosynthetic process"/>
    <property type="evidence" value="ECO:0007669"/>
    <property type="project" value="UniProtKB-UniPathway"/>
</dbReference>
<dbReference type="GO" id="GO:0000107">
    <property type="term" value="F:imidazoleglycerol-phosphate synthase activity"/>
    <property type="evidence" value="ECO:0007669"/>
    <property type="project" value="InterPro"/>
</dbReference>
<dbReference type="InterPro" id="IPR011060">
    <property type="entry name" value="RibuloseP-bd_barrel"/>
</dbReference>
<dbReference type="OrthoDB" id="9781903at2"/>
<sequence length="281" mass="30370">MNTVRCIARLDVKGPNLVKGIHLEGLRVLGRPEVFSEYYYKQGADELFYQDVVASLYERNGLHDLISKVAKFSFIPLTVGGGIRSIDDIKKMLKAGADKVAINTAAINNPSLISEAAEVFGSSTIVIAVEASKQSDGSYLAYTDNGREHTGVDAIKWAQQAAELGAGEIVVTSIDNEGTGVGFDTELINKISSTVSVPVIAHGGAGKPEHITDAIEAKANALAFASVLHYDYIANNDSSASEEEGNTEFLKKNMSFNKIKPFSIKDIKKYMHNNNIPCRTL</sequence>
<comment type="pathway">
    <text evidence="1">Amino-acid biosynthesis; L-histidine biosynthesis; L-histidine from 5-phospho-alpha-D-ribose 1-diphosphate: step 5/9.</text>
</comment>